<feature type="compositionally biased region" description="Basic residues" evidence="1">
    <location>
        <begin position="100"/>
        <end position="116"/>
    </location>
</feature>
<evidence type="ECO:0000256" key="1">
    <source>
        <dbReference type="SAM" id="MobiDB-lite"/>
    </source>
</evidence>
<dbReference type="EMBL" id="JANPWB010000016">
    <property type="protein sequence ID" value="KAJ1080007.1"/>
    <property type="molecule type" value="Genomic_DNA"/>
</dbReference>
<gene>
    <name evidence="2" type="ORF">NDU88_000229</name>
</gene>
<evidence type="ECO:0000313" key="2">
    <source>
        <dbReference type="EMBL" id="KAJ1080007.1"/>
    </source>
</evidence>
<feature type="compositionally biased region" description="Polar residues" evidence="1">
    <location>
        <begin position="59"/>
        <end position="78"/>
    </location>
</feature>
<reference evidence="2" key="1">
    <citation type="journal article" date="2022" name="bioRxiv">
        <title>Sequencing and chromosome-scale assembly of the giantPleurodeles waltlgenome.</title>
        <authorList>
            <person name="Brown T."/>
            <person name="Elewa A."/>
            <person name="Iarovenko S."/>
            <person name="Subramanian E."/>
            <person name="Araus A.J."/>
            <person name="Petzold A."/>
            <person name="Susuki M."/>
            <person name="Suzuki K.-i.T."/>
            <person name="Hayashi T."/>
            <person name="Toyoda A."/>
            <person name="Oliveira C."/>
            <person name="Osipova E."/>
            <person name="Leigh N.D."/>
            <person name="Simon A."/>
            <person name="Yun M.H."/>
        </authorList>
    </citation>
    <scope>NUCLEOTIDE SEQUENCE</scope>
    <source>
        <strain evidence="2">20211129_DDA</strain>
        <tissue evidence="2">Liver</tissue>
    </source>
</reference>
<sequence length="159" mass="18446">MPVRSQATKEEYKRHYGEKGAPPVDPSPREHMRRRRRTDTGISNNMHPANQPHLEERLSTQGRNICKSSIPKGTQLTNKPRALKLHTRQNNTELLTHQKNGAKHRTPYQSRQHTKQQKSTEGKNTKRKGHQMTPEGRERIIMHPRPGGRQHDPLIQKIT</sequence>
<name>A0AAV7KME4_PLEWA</name>
<protein>
    <submittedName>
        <fullName evidence="2">Uncharacterized protein</fullName>
    </submittedName>
</protein>
<dbReference type="AlphaFoldDB" id="A0AAV7KME4"/>
<organism evidence="2 3">
    <name type="scientific">Pleurodeles waltl</name>
    <name type="common">Iberian ribbed newt</name>
    <dbReference type="NCBI Taxonomy" id="8319"/>
    <lineage>
        <taxon>Eukaryota</taxon>
        <taxon>Metazoa</taxon>
        <taxon>Chordata</taxon>
        <taxon>Craniata</taxon>
        <taxon>Vertebrata</taxon>
        <taxon>Euteleostomi</taxon>
        <taxon>Amphibia</taxon>
        <taxon>Batrachia</taxon>
        <taxon>Caudata</taxon>
        <taxon>Salamandroidea</taxon>
        <taxon>Salamandridae</taxon>
        <taxon>Pleurodelinae</taxon>
        <taxon>Pleurodeles</taxon>
    </lineage>
</organism>
<feature type="region of interest" description="Disordered" evidence="1">
    <location>
        <begin position="1"/>
        <end position="159"/>
    </location>
</feature>
<accession>A0AAV7KME4</accession>
<feature type="compositionally biased region" description="Basic and acidic residues" evidence="1">
    <location>
        <begin position="7"/>
        <end position="18"/>
    </location>
</feature>
<comment type="caution">
    <text evidence="2">The sequence shown here is derived from an EMBL/GenBank/DDBJ whole genome shotgun (WGS) entry which is preliminary data.</text>
</comment>
<feature type="compositionally biased region" description="Polar residues" evidence="1">
    <location>
        <begin position="88"/>
        <end position="99"/>
    </location>
</feature>
<dbReference type="Proteomes" id="UP001066276">
    <property type="component" value="Chromosome 12"/>
</dbReference>
<proteinExistence type="predicted"/>
<evidence type="ECO:0000313" key="3">
    <source>
        <dbReference type="Proteomes" id="UP001066276"/>
    </source>
</evidence>
<feature type="compositionally biased region" description="Basic and acidic residues" evidence="1">
    <location>
        <begin position="149"/>
        <end position="159"/>
    </location>
</feature>
<keyword evidence="3" id="KW-1185">Reference proteome</keyword>